<protein>
    <submittedName>
        <fullName evidence="2">Uncharacterized protein</fullName>
    </submittedName>
</protein>
<keyword evidence="3" id="KW-1185">Reference proteome</keyword>
<reference evidence="2" key="1">
    <citation type="submission" date="2023-07" db="EMBL/GenBank/DDBJ databases">
        <title>draft genome sequence of fig (Ficus carica).</title>
        <authorList>
            <person name="Takahashi T."/>
            <person name="Nishimura K."/>
        </authorList>
    </citation>
    <scope>NUCLEOTIDE SEQUENCE</scope>
</reference>
<name>A0AA88A5K4_FICCA</name>
<evidence type="ECO:0000313" key="3">
    <source>
        <dbReference type="Proteomes" id="UP001187192"/>
    </source>
</evidence>
<comment type="caution">
    <text evidence="2">The sequence shown here is derived from an EMBL/GenBank/DDBJ whole genome shotgun (WGS) entry which is preliminary data.</text>
</comment>
<evidence type="ECO:0000313" key="2">
    <source>
        <dbReference type="EMBL" id="GMN44962.1"/>
    </source>
</evidence>
<feature type="compositionally biased region" description="Basic residues" evidence="1">
    <location>
        <begin position="83"/>
        <end position="96"/>
    </location>
</feature>
<evidence type="ECO:0000256" key="1">
    <source>
        <dbReference type="SAM" id="MobiDB-lite"/>
    </source>
</evidence>
<organism evidence="2 3">
    <name type="scientific">Ficus carica</name>
    <name type="common">Common fig</name>
    <dbReference type="NCBI Taxonomy" id="3494"/>
    <lineage>
        <taxon>Eukaryota</taxon>
        <taxon>Viridiplantae</taxon>
        <taxon>Streptophyta</taxon>
        <taxon>Embryophyta</taxon>
        <taxon>Tracheophyta</taxon>
        <taxon>Spermatophyta</taxon>
        <taxon>Magnoliopsida</taxon>
        <taxon>eudicotyledons</taxon>
        <taxon>Gunneridae</taxon>
        <taxon>Pentapetalae</taxon>
        <taxon>rosids</taxon>
        <taxon>fabids</taxon>
        <taxon>Rosales</taxon>
        <taxon>Moraceae</taxon>
        <taxon>Ficeae</taxon>
        <taxon>Ficus</taxon>
    </lineage>
</organism>
<accession>A0AA88A5K4</accession>
<sequence>MTALLRHSSFAISARSFAIFASDEGLPCRRHQPEATMEGSCELVEMHKSDDEKCNTDLWKKRRLENLNGEKCSRTTMKIVRDRVKHRRKSRRKSREHRGEITV</sequence>
<gene>
    <name evidence="2" type="ORF">TIFTF001_014155</name>
</gene>
<dbReference type="AlphaFoldDB" id="A0AA88A5K4"/>
<proteinExistence type="predicted"/>
<dbReference type="EMBL" id="BTGU01000019">
    <property type="protein sequence ID" value="GMN44962.1"/>
    <property type="molecule type" value="Genomic_DNA"/>
</dbReference>
<feature type="region of interest" description="Disordered" evidence="1">
    <location>
        <begin position="82"/>
        <end position="103"/>
    </location>
</feature>
<dbReference type="Proteomes" id="UP001187192">
    <property type="component" value="Unassembled WGS sequence"/>
</dbReference>